<evidence type="ECO:0000313" key="2">
    <source>
        <dbReference type="EMBL" id="BBM14529.1"/>
    </source>
</evidence>
<dbReference type="AlphaFoldDB" id="A0AAI8WDH3"/>
<dbReference type="EMBL" id="AP019810">
    <property type="protein sequence ID" value="BBM14529.1"/>
    <property type="molecule type" value="Genomic_DNA"/>
</dbReference>
<proteinExistence type="predicted"/>
<protein>
    <submittedName>
        <fullName evidence="2">Uncharacterized protein</fullName>
    </submittedName>
</protein>
<dbReference type="Proteomes" id="UP000509460">
    <property type="component" value="Chromosome"/>
</dbReference>
<gene>
    <name evidence="2" type="ORF">EM151A_1302</name>
</gene>
<feature type="compositionally biased region" description="Polar residues" evidence="1">
    <location>
        <begin position="1"/>
        <end position="11"/>
    </location>
</feature>
<feature type="region of interest" description="Disordered" evidence="1">
    <location>
        <begin position="1"/>
        <end position="21"/>
    </location>
</feature>
<feature type="region of interest" description="Disordered" evidence="1">
    <location>
        <begin position="70"/>
        <end position="96"/>
    </location>
</feature>
<evidence type="ECO:0000256" key="1">
    <source>
        <dbReference type="SAM" id="MobiDB-lite"/>
    </source>
</evidence>
<sequence>MSPTSYQTAPSRDNIKKEDKGFEPLHGFTRLTVFKTVPFSRTWVILQYKANDPYGIRTRVTAVKGRCLNRLTNGPDKNETEKEGFEPSRRFPDLHP</sequence>
<feature type="compositionally biased region" description="Basic and acidic residues" evidence="1">
    <location>
        <begin position="76"/>
        <end position="96"/>
    </location>
</feature>
<accession>A0AAI8WDH3</accession>
<organism evidence="2 3">
    <name type="scientific">Enterococcus mundtii</name>
    <dbReference type="NCBI Taxonomy" id="53346"/>
    <lineage>
        <taxon>Bacteria</taxon>
        <taxon>Bacillati</taxon>
        <taxon>Bacillota</taxon>
        <taxon>Bacilli</taxon>
        <taxon>Lactobacillales</taxon>
        <taxon>Enterococcaceae</taxon>
        <taxon>Enterococcus</taxon>
    </lineage>
</organism>
<evidence type="ECO:0000313" key="3">
    <source>
        <dbReference type="Proteomes" id="UP000509460"/>
    </source>
</evidence>
<reference evidence="2 3" key="1">
    <citation type="submission" date="2019-07" db="EMBL/GenBank/DDBJ databases">
        <title>antibiotic susceptibility of plant-derived lactic acid bacteria.</title>
        <authorList>
            <person name="Sugiyama M."/>
            <person name="Noda M."/>
        </authorList>
    </citation>
    <scope>NUCLEOTIDE SEQUENCE [LARGE SCALE GENOMIC DNA]</scope>
    <source>
        <strain evidence="2 3">15-1A</strain>
    </source>
</reference>
<name>A0AAI8WDH3_ENTMU</name>